<sequence length="171" mass="18805">MCHMHYFRLIPSAFSPSEGGGDQTLRRCGPIHAPILGYVVTLQQTSGGTALILGNDFKGEIQYIRFRSVASMSSCVPQKHRVDHLEPRLLKTTTHSRSTLTTPRPQRTKTTSHKYSTPVNRDGKITHSLAVHVASELCSEMSNLSKGTSSTITYSPPAQIPNLAAFSRRLS</sequence>
<reference evidence="2 3" key="1">
    <citation type="submission" date="2014-04" db="EMBL/GenBank/DDBJ databases">
        <authorList>
            <consortium name="DOE Joint Genome Institute"/>
            <person name="Kuo A."/>
            <person name="Kohler A."/>
            <person name="Jargeat P."/>
            <person name="Nagy L.G."/>
            <person name="Floudas D."/>
            <person name="Copeland A."/>
            <person name="Barry K.W."/>
            <person name="Cichocki N."/>
            <person name="Veneault-Fourrey C."/>
            <person name="LaButti K."/>
            <person name="Lindquist E.A."/>
            <person name="Lipzen A."/>
            <person name="Lundell T."/>
            <person name="Morin E."/>
            <person name="Murat C."/>
            <person name="Sun H."/>
            <person name="Tunlid A."/>
            <person name="Henrissat B."/>
            <person name="Grigoriev I.V."/>
            <person name="Hibbett D.S."/>
            <person name="Martin F."/>
            <person name="Nordberg H.P."/>
            <person name="Cantor M.N."/>
            <person name="Hua S.X."/>
        </authorList>
    </citation>
    <scope>NUCLEOTIDE SEQUENCE [LARGE SCALE GENOMIC DNA]</scope>
    <source>
        <strain evidence="2 3">Ve08.2h10</strain>
    </source>
</reference>
<reference evidence="3" key="2">
    <citation type="submission" date="2015-01" db="EMBL/GenBank/DDBJ databases">
        <title>Evolutionary Origins and Diversification of the Mycorrhizal Mutualists.</title>
        <authorList>
            <consortium name="DOE Joint Genome Institute"/>
            <consortium name="Mycorrhizal Genomics Consortium"/>
            <person name="Kohler A."/>
            <person name="Kuo A."/>
            <person name="Nagy L.G."/>
            <person name="Floudas D."/>
            <person name="Copeland A."/>
            <person name="Barry K.W."/>
            <person name="Cichocki N."/>
            <person name="Veneault-Fourrey C."/>
            <person name="LaButti K."/>
            <person name="Lindquist E.A."/>
            <person name="Lipzen A."/>
            <person name="Lundell T."/>
            <person name="Morin E."/>
            <person name="Murat C."/>
            <person name="Riley R."/>
            <person name="Ohm R."/>
            <person name="Sun H."/>
            <person name="Tunlid A."/>
            <person name="Henrissat B."/>
            <person name="Grigoriev I.V."/>
            <person name="Hibbett D.S."/>
            <person name="Martin F."/>
        </authorList>
    </citation>
    <scope>NUCLEOTIDE SEQUENCE [LARGE SCALE GENOMIC DNA]</scope>
    <source>
        <strain evidence="3">Ve08.2h10</strain>
    </source>
</reference>
<proteinExistence type="predicted"/>
<protein>
    <submittedName>
        <fullName evidence="2">Uncharacterized protein</fullName>
    </submittedName>
</protein>
<keyword evidence="3" id="KW-1185">Reference proteome</keyword>
<gene>
    <name evidence="2" type="ORF">PAXRUDRAFT_826128</name>
</gene>
<dbReference type="Proteomes" id="UP000054538">
    <property type="component" value="Unassembled WGS sequence"/>
</dbReference>
<accession>A0A0D0DF73</accession>
<evidence type="ECO:0000256" key="1">
    <source>
        <dbReference type="SAM" id="MobiDB-lite"/>
    </source>
</evidence>
<dbReference type="AlphaFoldDB" id="A0A0D0DF73"/>
<feature type="compositionally biased region" description="Low complexity" evidence="1">
    <location>
        <begin position="95"/>
        <end position="105"/>
    </location>
</feature>
<dbReference type="EMBL" id="KN824994">
    <property type="protein sequence ID" value="KIK96292.1"/>
    <property type="molecule type" value="Genomic_DNA"/>
</dbReference>
<organism evidence="2 3">
    <name type="scientific">Paxillus rubicundulus Ve08.2h10</name>
    <dbReference type="NCBI Taxonomy" id="930991"/>
    <lineage>
        <taxon>Eukaryota</taxon>
        <taxon>Fungi</taxon>
        <taxon>Dikarya</taxon>
        <taxon>Basidiomycota</taxon>
        <taxon>Agaricomycotina</taxon>
        <taxon>Agaricomycetes</taxon>
        <taxon>Agaricomycetidae</taxon>
        <taxon>Boletales</taxon>
        <taxon>Paxilineae</taxon>
        <taxon>Paxillaceae</taxon>
        <taxon>Paxillus</taxon>
    </lineage>
</organism>
<evidence type="ECO:0000313" key="3">
    <source>
        <dbReference type="Proteomes" id="UP000054538"/>
    </source>
</evidence>
<dbReference type="InParanoid" id="A0A0D0DF73"/>
<evidence type="ECO:0000313" key="2">
    <source>
        <dbReference type="EMBL" id="KIK96292.1"/>
    </source>
</evidence>
<dbReference type="HOGENOM" id="CLU_1563371_0_0_1"/>
<feature type="region of interest" description="Disordered" evidence="1">
    <location>
        <begin position="95"/>
        <end position="121"/>
    </location>
</feature>
<name>A0A0D0DF73_9AGAM</name>